<evidence type="ECO:0000313" key="3">
    <source>
        <dbReference type="Proteomes" id="UP000193685"/>
    </source>
</evidence>
<gene>
    <name evidence="2" type="ORF">BCR37DRAFT_377958</name>
</gene>
<organism evidence="2 3">
    <name type="scientific">Protomyces lactucae-debilis</name>
    <dbReference type="NCBI Taxonomy" id="2754530"/>
    <lineage>
        <taxon>Eukaryota</taxon>
        <taxon>Fungi</taxon>
        <taxon>Dikarya</taxon>
        <taxon>Ascomycota</taxon>
        <taxon>Taphrinomycotina</taxon>
        <taxon>Taphrinomycetes</taxon>
        <taxon>Taphrinales</taxon>
        <taxon>Protomycetaceae</taxon>
        <taxon>Protomyces</taxon>
    </lineage>
</organism>
<evidence type="ECO:0000256" key="1">
    <source>
        <dbReference type="SAM" id="Phobius"/>
    </source>
</evidence>
<keyword evidence="1" id="KW-0472">Membrane</keyword>
<feature type="transmembrane region" description="Helical" evidence="1">
    <location>
        <begin position="38"/>
        <end position="59"/>
    </location>
</feature>
<keyword evidence="3" id="KW-1185">Reference proteome</keyword>
<dbReference type="RefSeq" id="XP_040726770.1">
    <property type="nucleotide sequence ID" value="XM_040868934.1"/>
</dbReference>
<reference evidence="2 3" key="1">
    <citation type="submission" date="2016-07" db="EMBL/GenBank/DDBJ databases">
        <title>Pervasive Adenine N6-methylation of Active Genes in Fungi.</title>
        <authorList>
            <consortium name="DOE Joint Genome Institute"/>
            <person name="Mondo S.J."/>
            <person name="Dannebaum R.O."/>
            <person name="Kuo R.C."/>
            <person name="Labutti K."/>
            <person name="Haridas S."/>
            <person name="Kuo A."/>
            <person name="Salamov A."/>
            <person name="Ahrendt S.R."/>
            <person name="Lipzen A."/>
            <person name="Sullivan W."/>
            <person name="Andreopoulos W.B."/>
            <person name="Clum A."/>
            <person name="Lindquist E."/>
            <person name="Daum C."/>
            <person name="Ramamoorthy G.K."/>
            <person name="Gryganskyi A."/>
            <person name="Culley D."/>
            <person name="Magnuson J.K."/>
            <person name="James T.Y."/>
            <person name="O'Malley M.A."/>
            <person name="Stajich J.E."/>
            <person name="Spatafora J.W."/>
            <person name="Visel A."/>
            <person name="Grigoriev I.V."/>
        </authorList>
    </citation>
    <scope>NUCLEOTIDE SEQUENCE [LARGE SCALE GENOMIC DNA]</scope>
    <source>
        <strain evidence="2 3">12-1054</strain>
    </source>
</reference>
<name>A0A1Y2FN31_PROLT</name>
<keyword evidence="1" id="KW-0812">Transmembrane</keyword>
<accession>A0A1Y2FN31</accession>
<comment type="caution">
    <text evidence="2">The sequence shown here is derived from an EMBL/GenBank/DDBJ whole genome shotgun (WGS) entry which is preliminary data.</text>
</comment>
<proteinExistence type="predicted"/>
<dbReference type="Proteomes" id="UP000193685">
    <property type="component" value="Unassembled WGS sequence"/>
</dbReference>
<keyword evidence="1" id="KW-1133">Transmembrane helix</keyword>
<dbReference type="EMBL" id="MCFI01000005">
    <property type="protein sequence ID" value="ORY84987.1"/>
    <property type="molecule type" value="Genomic_DNA"/>
</dbReference>
<dbReference type="GeneID" id="63785533"/>
<evidence type="ECO:0000313" key="2">
    <source>
        <dbReference type="EMBL" id="ORY84987.1"/>
    </source>
</evidence>
<protein>
    <submittedName>
        <fullName evidence="2">Uncharacterized protein</fullName>
    </submittedName>
</protein>
<dbReference type="AlphaFoldDB" id="A0A1Y2FN31"/>
<sequence length="87" mass="10437">MLCRSRDYVDWYTRWIGLLPIQSLHMTEGCQCKVRMEVLSICIAIVQATVIISVCYLYSVYRWLFWSVWIVWKRCSGLLKYFTSVTR</sequence>